<comment type="caution">
    <text evidence="2">The sequence shown here is derived from an EMBL/GenBank/DDBJ whole genome shotgun (WGS) entry which is preliminary data.</text>
</comment>
<organism evidence="2 3">
    <name type="scientific">Diaporthe ampelina</name>
    <dbReference type="NCBI Taxonomy" id="1214573"/>
    <lineage>
        <taxon>Eukaryota</taxon>
        <taxon>Fungi</taxon>
        <taxon>Dikarya</taxon>
        <taxon>Ascomycota</taxon>
        <taxon>Pezizomycotina</taxon>
        <taxon>Sordariomycetes</taxon>
        <taxon>Sordariomycetidae</taxon>
        <taxon>Diaporthales</taxon>
        <taxon>Diaporthaceae</taxon>
        <taxon>Diaporthe</taxon>
    </lineage>
</organism>
<evidence type="ECO:0000313" key="3">
    <source>
        <dbReference type="Proteomes" id="UP000034680"/>
    </source>
</evidence>
<reference evidence="2 3" key="2">
    <citation type="submission" date="2015-05" db="EMBL/GenBank/DDBJ databases">
        <authorList>
            <person name="Morales-Cruz A."/>
            <person name="Amrine K.C."/>
            <person name="Cantu D."/>
        </authorList>
    </citation>
    <scope>NUCLEOTIDE SEQUENCE [LARGE SCALE GENOMIC DNA]</scope>
    <source>
        <strain evidence="2">DA912</strain>
    </source>
</reference>
<protein>
    <submittedName>
        <fullName evidence="2">Uncharacterized protein</fullName>
    </submittedName>
</protein>
<reference evidence="2 3" key="1">
    <citation type="submission" date="2015-05" db="EMBL/GenBank/DDBJ databases">
        <title>Distinctive expansion of gene families associated with plant cell wall degradation and secondary metabolism in the genomes of grapevine trunk pathogens.</title>
        <authorList>
            <person name="Lawrence D.P."/>
            <person name="Travadon R."/>
            <person name="Rolshausen P.E."/>
            <person name="Baumgartner K."/>
        </authorList>
    </citation>
    <scope>NUCLEOTIDE SEQUENCE [LARGE SCALE GENOMIC DNA]</scope>
    <source>
        <strain evidence="2">DA912</strain>
    </source>
</reference>
<keyword evidence="3" id="KW-1185">Reference proteome</keyword>
<evidence type="ECO:0000313" key="2">
    <source>
        <dbReference type="EMBL" id="KKY34649.1"/>
    </source>
</evidence>
<dbReference type="EMBL" id="LCUC01000193">
    <property type="protein sequence ID" value="KKY34649.1"/>
    <property type="molecule type" value="Genomic_DNA"/>
</dbReference>
<feature type="region of interest" description="Disordered" evidence="1">
    <location>
        <begin position="49"/>
        <end position="70"/>
    </location>
</feature>
<evidence type="ECO:0000256" key="1">
    <source>
        <dbReference type="SAM" id="MobiDB-lite"/>
    </source>
</evidence>
<sequence>MDHARNNLHRGAPRAFPSRHPRLALFALTAAGVALGIKYQSDNLARNERAQRATNDPNYYVSVDRSGGGI</sequence>
<proteinExistence type="predicted"/>
<gene>
    <name evidence="2" type="ORF">UCDDA912_g05371</name>
</gene>
<dbReference type="Proteomes" id="UP000034680">
    <property type="component" value="Unassembled WGS sequence"/>
</dbReference>
<accession>A0A0G2FKQ4</accession>
<dbReference type="OrthoDB" id="5210410at2759"/>
<name>A0A0G2FKQ4_9PEZI</name>
<dbReference type="AlphaFoldDB" id="A0A0G2FKQ4"/>